<accession>A0AAU9LWW3</accession>
<dbReference type="AlphaFoldDB" id="A0AAU9LWW3"/>
<gene>
    <name evidence="1" type="ORF">LVIROSA_LOCUS1146</name>
</gene>
<name>A0AAU9LWW3_9ASTR</name>
<evidence type="ECO:0000313" key="2">
    <source>
        <dbReference type="Proteomes" id="UP001157418"/>
    </source>
</evidence>
<reference evidence="1 2" key="1">
    <citation type="submission" date="2022-01" db="EMBL/GenBank/DDBJ databases">
        <authorList>
            <person name="Xiong W."/>
            <person name="Schranz E."/>
        </authorList>
    </citation>
    <scope>NUCLEOTIDE SEQUENCE [LARGE SCALE GENOMIC DNA]</scope>
</reference>
<keyword evidence="2" id="KW-1185">Reference proteome</keyword>
<proteinExistence type="predicted"/>
<organism evidence="1 2">
    <name type="scientific">Lactuca virosa</name>
    <dbReference type="NCBI Taxonomy" id="75947"/>
    <lineage>
        <taxon>Eukaryota</taxon>
        <taxon>Viridiplantae</taxon>
        <taxon>Streptophyta</taxon>
        <taxon>Embryophyta</taxon>
        <taxon>Tracheophyta</taxon>
        <taxon>Spermatophyta</taxon>
        <taxon>Magnoliopsida</taxon>
        <taxon>eudicotyledons</taxon>
        <taxon>Gunneridae</taxon>
        <taxon>Pentapetalae</taxon>
        <taxon>asterids</taxon>
        <taxon>campanulids</taxon>
        <taxon>Asterales</taxon>
        <taxon>Asteraceae</taxon>
        <taxon>Cichorioideae</taxon>
        <taxon>Cichorieae</taxon>
        <taxon>Lactucinae</taxon>
        <taxon>Lactuca</taxon>
    </lineage>
</organism>
<evidence type="ECO:0000313" key="1">
    <source>
        <dbReference type="EMBL" id="CAH1413173.1"/>
    </source>
</evidence>
<dbReference type="Proteomes" id="UP001157418">
    <property type="component" value="Unassembled WGS sequence"/>
</dbReference>
<dbReference type="EMBL" id="CAKMRJ010000001">
    <property type="protein sequence ID" value="CAH1413173.1"/>
    <property type="molecule type" value="Genomic_DNA"/>
</dbReference>
<comment type="caution">
    <text evidence="1">The sequence shown here is derived from an EMBL/GenBank/DDBJ whole genome shotgun (WGS) entry which is preliminary data.</text>
</comment>
<sequence>MWEPPRVSGGSWVLFLEASLPLELPSSELLVVGFYHHSPSLLSSELGKKRYFRFEREGPNLPAQHPQSFPH</sequence>
<protein>
    <submittedName>
        <fullName evidence="1">Uncharacterized protein</fullName>
    </submittedName>
</protein>